<evidence type="ECO:0000313" key="1">
    <source>
        <dbReference type="EMBL" id="BBX53606.1"/>
    </source>
</evidence>
<dbReference type="AlphaFoldDB" id="A0A6N4VD67"/>
<protein>
    <submittedName>
        <fullName evidence="1">Pyridoxamine 5'-phosphate oxidase</fullName>
    </submittedName>
</protein>
<keyword evidence="2" id="KW-1185">Reference proteome</keyword>
<dbReference type="EMBL" id="AP022570">
    <property type="protein sequence ID" value="BBX53606.1"/>
    <property type="molecule type" value="Genomic_DNA"/>
</dbReference>
<sequence>MTRYAAFLRGVNVGGVTLKMAALTEALEAAGFTGVRTILASGNVLLDSEADAAAVRDLAERTLRNEFGYEAWVLVYGLDTVAQISSAYPFPREVEGHHSYVTFVSDDDVLRELSELARQPGPGEHIAPGDGVVYWQVPRSATLQSVMGRTMGRKRYKSSTTTRNLRTIDKVLRG</sequence>
<evidence type="ECO:0000313" key="2">
    <source>
        <dbReference type="Proteomes" id="UP000466785"/>
    </source>
</evidence>
<dbReference type="KEGG" id="mpof:MPOR_46320"/>
<reference evidence="1 2" key="1">
    <citation type="journal article" date="2019" name="Emerg. Microbes Infect.">
        <title>Comprehensive subspecies identification of 175 nontuberculous mycobacteria species based on 7547 genomic profiles.</title>
        <authorList>
            <person name="Matsumoto Y."/>
            <person name="Kinjo T."/>
            <person name="Motooka D."/>
            <person name="Nabeya D."/>
            <person name="Jung N."/>
            <person name="Uechi K."/>
            <person name="Horii T."/>
            <person name="Iida T."/>
            <person name="Fujita J."/>
            <person name="Nakamura S."/>
        </authorList>
    </citation>
    <scope>NUCLEOTIDE SEQUENCE [LARGE SCALE GENOMIC DNA]</scope>
    <source>
        <strain evidence="1 2">JCM 12603</strain>
    </source>
</reference>
<dbReference type="Proteomes" id="UP000466785">
    <property type="component" value="Chromosome"/>
</dbReference>
<dbReference type="Gene3D" id="3.30.70.1280">
    <property type="entry name" value="SP0830-like domains"/>
    <property type="match status" value="1"/>
</dbReference>
<dbReference type="RefSeq" id="WP_163678043.1">
    <property type="nucleotide sequence ID" value="NZ_AP022570.1"/>
</dbReference>
<accession>A0A6N4VD67</accession>
<proteinExistence type="predicted"/>
<organism evidence="1 2">
    <name type="scientific">Mycolicibacterium poriferae</name>
    <dbReference type="NCBI Taxonomy" id="39694"/>
    <lineage>
        <taxon>Bacteria</taxon>
        <taxon>Bacillati</taxon>
        <taxon>Actinomycetota</taxon>
        <taxon>Actinomycetes</taxon>
        <taxon>Mycobacteriales</taxon>
        <taxon>Mycobacteriaceae</taxon>
        <taxon>Mycolicibacterium</taxon>
    </lineage>
</organism>
<dbReference type="PANTHER" id="PTHR36439">
    <property type="entry name" value="BLL4334 PROTEIN"/>
    <property type="match status" value="1"/>
</dbReference>
<gene>
    <name evidence="1" type="ORF">MPOR_46320</name>
</gene>
<name>A0A6N4VD67_9MYCO</name>
<dbReference type="PIRSF" id="PIRSF008502">
    <property type="entry name" value="UCP008502"/>
    <property type="match status" value="1"/>
</dbReference>
<dbReference type="InterPro" id="IPR012545">
    <property type="entry name" value="DUF1697"/>
</dbReference>
<dbReference type="PANTHER" id="PTHR36439:SF1">
    <property type="entry name" value="DUF1697 DOMAIN-CONTAINING PROTEIN"/>
    <property type="match status" value="1"/>
</dbReference>
<dbReference type="SUPFAM" id="SSF160379">
    <property type="entry name" value="SP0830-like"/>
    <property type="match status" value="1"/>
</dbReference>
<dbReference type="Pfam" id="PF08002">
    <property type="entry name" value="DUF1697"/>
    <property type="match status" value="1"/>
</dbReference>